<organism evidence="2">
    <name type="scientific">freshwater metagenome</name>
    <dbReference type="NCBI Taxonomy" id="449393"/>
    <lineage>
        <taxon>unclassified sequences</taxon>
        <taxon>metagenomes</taxon>
        <taxon>ecological metagenomes</taxon>
    </lineage>
</organism>
<proteinExistence type="predicted"/>
<gene>
    <name evidence="2" type="ORF">UFOPK3772_03006</name>
</gene>
<keyword evidence="1" id="KW-0812">Transmembrane</keyword>
<keyword evidence="1" id="KW-0472">Membrane</keyword>
<evidence type="ECO:0000256" key="1">
    <source>
        <dbReference type="SAM" id="Phobius"/>
    </source>
</evidence>
<evidence type="ECO:0000313" key="2">
    <source>
        <dbReference type="EMBL" id="CAB4967673.1"/>
    </source>
</evidence>
<feature type="transmembrane region" description="Helical" evidence="1">
    <location>
        <begin position="42"/>
        <end position="64"/>
    </location>
</feature>
<reference evidence="2" key="1">
    <citation type="submission" date="2020-05" db="EMBL/GenBank/DDBJ databases">
        <authorList>
            <person name="Chiriac C."/>
            <person name="Salcher M."/>
            <person name="Ghai R."/>
            <person name="Kavagutti S V."/>
        </authorList>
    </citation>
    <scope>NUCLEOTIDE SEQUENCE</scope>
</reference>
<dbReference type="AlphaFoldDB" id="A0A6J7LLR9"/>
<sequence length="68" mass="7254">MPSAEPDAELDPHWVELRGPVTMPPFYLPPAMAGRHSRQAKVLAIVLIGVFILATAVGACLTYGPKLA</sequence>
<name>A0A6J7LLR9_9ZZZZ</name>
<protein>
    <submittedName>
        <fullName evidence="2">Unannotated protein</fullName>
    </submittedName>
</protein>
<dbReference type="EMBL" id="CAFBNE010000146">
    <property type="protein sequence ID" value="CAB4967673.1"/>
    <property type="molecule type" value="Genomic_DNA"/>
</dbReference>
<keyword evidence="1" id="KW-1133">Transmembrane helix</keyword>
<accession>A0A6J7LLR9</accession>